<organism evidence="5">
    <name type="scientific">Tamarix hispida</name>
    <dbReference type="NCBI Taxonomy" id="189793"/>
    <lineage>
        <taxon>Eukaryota</taxon>
        <taxon>Viridiplantae</taxon>
        <taxon>Streptophyta</taxon>
        <taxon>Embryophyta</taxon>
        <taxon>Tracheophyta</taxon>
        <taxon>Spermatophyta</taxon>
        <taxon>Magnoliopsida</taxon>
        <taxon>eudicotyledons</taxon>
        <taxon>Gunneridae</taxon>
        <taxon>Pentapetalae</taxon>
        <taxon>Caryophyllales</taxon>
        <taxon>Tamaricaceae</taxon>
        <taxon>Tamarix</taxon>
    </lineage>
</organism>
<feature type="region of interest" description="Leucine repeat II (LRII)" evidence="3">
    <location>
        <begin position="589"/>
        <end position="621"/>
    </location>
</feature>
<keyword evidence="2" id="KW-0804">Transcription</keyword>
<dbReference type="PANTHER" id="PTHR31636">
    <property type="entry name" value="OSJNBA0084A10.13 PROTEIN-RELATED"/>
    <property type="match status" value="1"/>
</dbReference>
<evidence type="ECO:0000256" key="2">
    <source>
        <dbReference type="ARBA" id="ARBA00023163"/>
    </source>
</evidence>
<feature type="short sequence motif" description="VHIID" evidence="3">
    <location>
        <begin position="539"/>
        <end position="543"/>
    </location>
</feature>
<feature type="region of interest" description="Disordered" evidence="4">
    <location>
        <begin position="400"/>
        <end position="423"/>
    </location>
</feature>
<feature type="region of interest" description="Leucine repeat I (LRI)" evidence="3">
    <location>
        <begin position="429"/>
        <end position="489"/>
    </location>
</feature>
<comment type="similarity">
    <text evidence="3">Belongs to the GRAS family.</text>
</comment>
<dbReference type="Pfam" id="PF03514">
    <property type="entry name" value="GRAS"/>
    <property type="match status" value="1"/>
</dbReference>
<feature type="region of interest" description="SAW" evidence="3">
    <location>
        <begin position="727"/>
        <end position="802"/>
    </location>
</feature>
<evidence type="ECO:0000313" key="5">
    <source>
        <dbReference type="EMBL" id="AWJ68060.1"/>
    </source>
</evidence>
<dbReference type="InterPro" id="IPR005202">
    <property type="entry name" value="TF_GRAS"/>
</dbReference>
<proteinExistence type="evidence at transcript level"/>
<reference evidence="5" key="1">
    <citation type="submission" date="2018-01" db="EMBL/GenBank/DDBJ databases">
        <title>Identification, phylogeny and expression analysis of the GRAS gene family in Tamarix hispida.</title>
        <authorList>
            <person name="Wang P."/>
        </authorList>
    </citation>
    <scope>NUCLEOTIDE SEQUENCE</scope>
</reference>
<protein>
    <submittedName>
        <fullName evidence="5">GRAS4</fullName>
    </submittedName>
</protein>
<comment type="caution">
    <text evidence="3">Lacks conserved residue(s) required for the propagation of feature annotation.</text>
</comment>
<accession>A0A2S1WLS3</accession>
<evidence type="ECO:0000256" key="4">
    <source>
        <dbReference type="SAM" id="MobiDB-lite"/>
    </source>
</evidence>
<dbReference type="PROSITE" id="PS50985">
    <property type="entry name" value="GRAS"/>
    <property type="match status" value="1"/>
</dbReference>
<name>A0A2S1WLS3_9CARY</name>
<sequence>MDARPRDFSRLMNGIGFDNQPPPFDLGPGFVDGVPRFGKAFMGNRHSSEGIFNHIAPDLAPSISIPSDLAPISTTSNLASIPISSNLDSTCDVSCSGVENLHDDYDFSDSVLIYINQILMEEDVENKGCMLHESLELQAAEKSLYDVIGKKYPPSPDPVPNFACQGLDFLDDGYARDHVSSEGYIYMNSSDNDYVYDNVDNHGSSIADPSLGYNIGEYTNAPPVIETFPVHQTLQSSYSRASSNRSSNSASTVINGYVDSPISTYSHNKASELCNSSEPFSSLFNKGFEEANKFLPEVVNVNANGLSKESKGRNHEMEVKFEEKDESGELSWAWGGSTKGRKHLHEDSVALEEERSFKQAAIYPESTVRSDMFDKVLLSHAGDKNEAIVSLREILQTAASRKAQQSVQSKGSGGVKGRGKKQSGTKDVIDLRTLLTSCAQAVAADDRRTASDLLKQIRQHSSPFGDGNQRLAHCFADGLEARMAGTGTQIYKALTGKRTSAADVLKAYLVYLAACPFRKLSQFFSNKTISKLTRNATRIHIIDFGILYGFQWPTFFQCQASRQNGPPRIKITGIDFPQPGFRPAERVEETGRRLANYAEDFKVPFEYNAIAKKWETIQVEDLKLEEGEVLIVSCLYRMKNLPDETMMIDSARNTVLNMIRKIQPDIFINGVINGAYSAPFFVTRFKEALFHFSSHFDMLETIVPRECSERILIERDLLGKEALNVVACEGWERVERPETYKQWQVRIMRAGFKQLPLDPEIKNKAIEKVRTRYHKDFVIGEDSRWLLQGWKGRIVYALSTWKPV</sequence>
<keyword evidence="1" id="KW-0805">Transcription regulation</keyword>
<evidence type="ECO:0000256" key="1">
    <source>
        <dbReference type="ARBA" id="ARBA00023015"/>
    </source>
</evidence>
<feature type="region of interest" description="VHIID" evidence="3">
    <location>
        <begin position="508"/>
        <end position="573"/>
    </location>
</feature>
<dbReference type="EMBL" id="MG817394">
    <property type="protein sequence ID" value="AWJ68060.1"/>
    <property type="molecule type" value="mRNA"/>
</dbReference>
<evidence type="ECO:0000256" key="3">
    <source>
        <dbReference type="PROSITE-ProRule" id="PRU01191"/>
    </source>
</evidence>
<dbReference type="AlphaFoldDB" id="A0A2S1WLS3"/>